<feature type="region of interest" description="Disordered" evidence="1">
    <location>
        <begin position="123"/>
        <end position="142"/>
    </location>
</feature>
<sequence>MQLAPASEMRRRMFTFSPARLSPTPCRRGQDIAFDSGRRVTRLVKKAEAHILALVMVGTLRSLILLIAAIVFALSGVSGGFVGARGIDISSGDAHHAHMQSATSQARDAGDLAIRHAPGERLVASPGEGTLSTHPTNDRADHDHVGGASSCCATACHMVIPVVQYSASLVSIAHTIDAPSSDHETVQVLATRLERPPRAVNRTVIG</sequence>
<reference evidence="3 4" key="1">
    <citation type="submission" date="2007-07" db="EMBL/GenBank/DDBJ databases">
        <title>Complete sequence of chromosome of Xanthobacter autotrophicus Py2.</title>
        <authorList>
            <consortium name="US DOE Joint Genome Institute"/>
            <person name="Copeland A."/>
            <person name="Lucas S."/>
            <person name="Lapidus A."/>
            <person name="Barry K."/>
            <person name="Glavina del Rio T."/>
            <person name="Hammon N."/>
            <person name="Israni S."/>
            <person name="Dalin E."/>
            <person name="Tice H."/>
            <person name="Pitluck S."/>
            <person name="Sims D."/>
            <person name="Brettin T."/>
            <person name="Bruce D."/>
            <person name="Detter J.C."/>
            <person name="Han C."/>
            <person name="Tapia R."/>
            <person name="Brainard J."/>
            <person name="Schmutz J."/>
            <person name="Larimer F."/>
            <person name="Land M."/>
            <person name="Hauser L."/>
            <person name="Kyrpides N."/>
            <person name="Kim E."/>
            <person name="Ensigns S.A."/>
            <person name="Richardson P."/>
        </authorList>
    </citation>
    <scope>NUCLEOTIDE SEQUENCE [LARGE SCALE GENOMIC DNA]</scope>
    <source>
        <strain evidence="4">ATCC BAA-1158 / Py2</strain>
    </source>
</reference>
<accession>A7IP75</accession>
<keyword evidence="2" id="KW-0812">Transmembrane</keyword>
<dbReference type="Proteomes" id="UP000002417">
    <property type="component" value="Chromosome"/>
</dbReference>
<protein>
    <recommendedName>
        <fullName evidence="5">DUF2946 domain-containing protein</fullName>
    </recommendedName>
</protein>
<evidence type="ECO:0008006" key="5">
    <source>
        <dbReference type="Google" id="ProtNLM"/>
    </source>
</evidence>
<dbReference type="HOGENOM" id="CLU_1331509_0_0_5"/>
<dbReference type="EMBL" id="CP000781">
    <property type="protein sequence ID" value="ABS69821.1"/>
    <property type="molecule type" value="Genomic_DNA"/>
</dbReference>
<keyword evidence="2" id="KW-0472">Membrane</keyword>
<organism evidence="3 4">
    <name type="scientific">Xanthobacter autotrophicus (strain ATCC BAA-1158 / Py2)</name>
    <dbReference type="NCBI Taxonomy" id="78245"/>
    <lineage>
        <taxon>Bacteria</taxon>
        <taxon>Pseudomonadati</taxon>
        <taxon>Pseudomonadota</taxon>
        <taxon>Alphaproteobacteria</taxon>
        <taxon>Hyphomicrobiales</taxon>
        <taxon>Xanthobacteraceae</taxon>
        <taxon>Xanthobacter</taxon>
    </lineage>
</organism>
<gene>
    <name evidence="3" type="ordered locus">Xaut_4600</name>
</gene>
<keyword evidence="2" id="KW-1133">Transmembrane helix</keyword>
<evidence type="ECO:0000313" key="3">
    <source>
        <dbReference type="EMBL" id="ABS69821.1"/>
    </source>
</evidence>
<evidence type="ECO:0000256" key="1">
    <source>
        <dbReference type="SAM" id="MobiDB-lite"/>
    </source>
</evidence>
<feature type="transmembrane region" description="Helical" evidence="2">
    <location>
        <begin position="51"/>
        <end position="74"/>
    </location>
</feature>
<dbReference type="KEGG" id="xau:Xaut_4600"/>
<name>A7IP75_XANP2</name>
<dbReference type="AlphaFoldDB" id="A7IP75"/>
<evidence type="ECO:0000313" key="4">
    <source>
        <dbReference type="Proteomes" id="UP000002417"/>
    </source>
</evidence>
<evidence type="ECO:0000256" key="2">
    <source>
        <dbReference type="SAM" id="Phobius"/>
    </source>
</evidence>
<keyword evidence="4" id="KW-1185">Reference proteome</keyword>
<proteinExistence type="predicted"/>